<keyword evidence="7" id="KW-1185">Reference proteome</keyword>
<dbReference type="Pfam" id="PF08591">
    <property type="entry name" value="RNR_inhib"/>
    <property type="match status" value="1"/>
</dbReference>
<evidence type="ECO:0000256" key="3">
    <source>
        <dbReference type="ARBA" id="ARBA00005459"/>
    </source>
</evidence>
<dbReference type="GO" id="GO:0005634">
    <property type="term" value="C:nucleus"/>
    <property type="evidence" value="ECO:0007669"/>
    <property type="project" value="UniProtKB-SubCell"/>
</dbReference>
<keyword evidence="5" id="KW-0539">Nucleus</keyword>
<name>A0A0F4H1Q0_9PEZI</name>
<evidence type="ECO:0000313" key="6">
    <source>
        <dbReference type="EMBL" id="KJY02431.1"/>
    </source>
</evidence>
<evidence type="ECO:0000256" key="5">
    <source>
        <dbReference type="ARBA" id="ARBA00023242"/>
    </source>
</evidence>
<keyword evidence="4" id="KW-0963">Cytoplasm</keyword>
<comment type="caution">
    <text evidence="6">The sequence shown here is derived from an EMBL/GenBank/DDBJ whole genome shotgun (WGS) entry which is preliminary data.</text>
</comment>
<sequence>MSTPRTKRQYQPSSSQPTIISHFRPALPTQEIQANLLSVGMRVRKSVPEGYKTHKTLPTLGTVSFTSSAPAVMQPRERAGRTLVRTTSGGYGRELTPFCGLHKVGGWGMQDDDDEEEEDGVPGLCGSQGTMFSSQGNFRALDVRETGGKVRKRGYEEEVEEQMDAFFAEEMTEAREERPLARMKGGRKMGGGGGVVRIVDGDDFEEASFLAPVEGMEVDG</sequence>
<evidence type="ECO:0000256" key="2">
    <source>
        <dbReference type="ARBA" id="ARBA00004496"/>
    </source>
</evidence>
<dbReference type="GO" id="GO:0005737">
    <property type="term" value="C:cytoplasm"/>
    <property type="evidence" value="ECO:0007669"/>
    <property type="project" value="UniProtKB-SubCell"/>
</dbReference>
<dbReference type="Proteomes" id="UP000033647">
    <property type="component" value="Unassembled WGS sequence"/>
</dbReference>
<organism evidence="6 7">
    <name type="scientific">Zymoseptoria brevis</name>
    <dbReference type="NCBI Taxonomy" id="1047168"/>
    <lineage>
        <taxon>Eukaryota</taxon>
        <taxon>Fungi</taxon>
        <taxon>Dikarya</taxon>
        <taxon>Ascomycota</taxon>
        <taxon>Pezizomycotina</taxon>
        <taxon>Dothideomycetes</taxon>
        <taxon>Dothideomycetidae</taxon>
        <taxon>Mycosphaerellales</taxon>
        <taxon>Mycosphaerellaceae</taxon>
        <taxon>Zymoseptoria</taxon>
    </lineage>
</organism>
<dbReference type="PANTHER" id="PTHR28081:SF1">
    <property type="entry name" value="DAMAGE-REGULATED IMPORT FACILITATOR 1"/>
    <property type="match status" value="1"/>
</dbReference>
<comment type="similarity">
    <text evidence="3">Belongs to the DIF1/spd1 family.</text>
</comment>
<accession>A0A0F4H1Q0</accession>
<protein>
    <submittedName>
        <fullName evidence="6">Ribonucleotide reductase inhibitor like protein</fullName>
    </submittedName>
</protein>
<evidence type="ECO:0000256" key="4">
    <source>
        <dbReference type="ARBA" id="ARBA00022490"/>
    </source>
</evidence>
<evidence type="ECO:0000313" key="7">
    <source>
        <dbReference type="Proteomes" id="UP000033647"/>
    </source>
</evidence>
<proteinExistence type="inferred from homology"/>
<dbReference type="GO" id="GO:0008104">
    <property type="term" value="P:intracellular protein localization"/>
    <property type="evidence" value="ECO:0007669"/>
    <property type="project" value="TreeGrafter"/>
</dbReference>
<dbReference type="GO" id="GO:1990846">
    <property type="term" value="F:ribonucleoside-diphosphate reductase inhibitor activity"/>
    <property type="evidence" value="ECO:0007669"/>
    <property type="project" value="TreeGrafter"/>
</dbReference>
<dbReference type="EMBL" id="LAFY01000049">
    <property type="protein sequence ID" value="KJY02431.1"/>
    <property type="molecule type" value="Genomic_DNA"/>
</dbReference>
<gene>
    <name evidence="6" type="ORF">TI39_contig52g00006</name>
</gene>
<dbReference type="OrthoDB" id="4072855at2759"/>
<dbReference type="AlphaFoldDB" id="A0A0F4H1Q0"/>
<dbReference type="InterPro" id="IPR013900">
    <property type="entry name" value="RNR_inhibitor"/>
</dbReference>
<reference evidence="6 7" key="1">
    <citation type="submission" date="2015-03" db="EMBL/GenBank/DDBJ databases">
        <title>RNA-seq based gene annotation and comparative genomics of four Zymoseptoria species reveal species-specific pathogenicity related genes and transposable element activity.</title>
        <authorList>
            <person name="Grandaubert J."/>
            <person name="Bhattacharyya A."/>
            <person name="Stukenbrock E.H."/>
        </authorList>
    </citation>
    <scope>NUCLEOTIDE SEQUENCE [LARGE SCALE GENOMIC DNA]</scope>
    <source>
        <strain evidence="6 7">Zb18110</strain>
    </source>
</reference>
<dbReference type="PANTHER" id="PTHR28081">
    <property type="entry name" value="DAMAGE-REGULATED IMPORT FACILITATOR 1-RELATED"/>
    <property type="match status" value="1"/>
</dbReference>
<comment type="subcellular location">
    <subcellularLocation>
        <location evidence="2">Cytoplasm</location>
    </subcellularLocation>
    <subcellularLocation>
        <location evidence="1">Nucleus</location>
    </subcellularLocation>
</comment>
<evidence type="ECO:0000256" key="1">
    <source>
        <dbReference type="ARBA" id="ARBA00004123"/>
    </source>
</evidence>